<keyword evidence="1" id="KW-1133">Transmembrane helix</keyword>
<dbReference type="RefSeq" id="WP_195035893.1">
    <property type="nucleotide sequence ID" value="NZ_JADLRE010000029.1"/>
</dbReference>
<proteinExistence type="predicted"/>
<evidence type="ECO:0000313" key="2">
    <source>
        <dbReference type="EMBL" id="MBF6229018.1"/>
    </source>
</evidence>
<gene>
    <name evidence="2" type="ORF">IU470_28495</name>
</gene>
<keyword evidence="1" id="KW-0472">Membrane</keyword>
<keyword evidence="1" id="KW-0812">Transmembrane</keyword>
<feature type="transmembrane region" description="Helical" evidence="1">
    <location>
        <begin position="58"/>
        <end position="81"/>
    </location>
</feature>
<comment type="caution">
    <text evidence="2">The sequence shown here is derived from an EMBL/GenBank/DDBJ whole genome shotgun (WGS) entry which is preliminary data.</text>
</comment>
<dbReference type="EMBL" id="JADLRE010000029">
    <property type="protein sequence ID" value="MBF6229018.1"/>
    <property type="molecule type" value="Genomic_DNA"/>
</dbReference>
<evidence type="ECO:0000256" key="1">
    <source>
        <dbReference type="SAM" id="Phobius"/>
    </source>
</evidence>
<protein>
    <recommendedName>
        <fullName evidence="4">Integral membrane protein</fullName>
    </recommendedName>
</protein>
<keyword evidence="3" id="KW-1185">Reference proteome</keyword>
<reference evidence="2 3" key="1">
    <citation type="submission" date="2020-10" db="EMBL/GenBank/DDBJ databases">
        <title>Identification of Nocardia species via Next-generation sequencing and recognition of intraspecies genetic diversity.</title>
        <authorList>
            <person name="Li P."/>
            <person name="Li P."/>
            <person name="Lu B."/>
        </authorList>
    </citation>
    <scope>NUCLEOTIDE SEQUENCE [LARGE SCALE GENOMIC DNA]</scope>
    <source>
        <strain evidence="2 3">N-11</strain>
    </source>
</reference>
<organism evidence="2 3">
    <name type="scientific">Nocardia abscessus</name>
    <dbReference type="NCBI Taxonomy" id="120957"/>
    <lineage>
        <taxon>Bacteria</taxon>
        <taxon>Bacillati</taxon>
        <taxon>Actinomycetota</taxon>
        <taxon>Actinomycetes</taxon>
        <taxon>Mycobacteriales</taxon>
        <taxon>Nocardiaceae</taxon>
        <taxon>Nocardia</taxon>
    </lineage>
</organism>
<accession>A0ABS0CKQ6</accession>
<evidence type="ECO:0000313" key="3">
    <source>
        <dbReference type="Proteomes" id="UP000807309"/>
    </source>
</evidence>
<feature type="transmembrane region" description="Helical" evidence="1">
    <location>
        <begin position="88"/>
        <end position="108"/>
    </location>
</feature>
<feature type="transmembrane region" description="Helical" evidence="1">
    <location>
        <begin position="128"/>
        <end position="150"/>
    </location>
</feature>
<dbReference type="Proteomes" id="UP000807309">
    <property type="component" value="Unassembled WGS sequence"/>
</dbReference>
<name>A0ABS0CKQ6_9NOCA</name>
<sequence length="160" mass="16737">MTGTALSVWPAPLRVHPAEPPRAVRVAFTALVVALLAGAVEAVARAALAFSESDPANLAAGLGARAAIYLLVLAVAVRLTYGDRWARLLITVGIGVFGLLSLIVEPLAAAMSAGELRDLFQDATAASLLLAALRTVHVIAVLIAIPALYTRTARGYFRKR</sequence>
<evidence type="ECO:0008006" key="4">
    <source>
        <dbReference type="Google" id="ProtNLM"/>
    </source>
</evidence>